<feature type="region of interest" description="Disordered" evidence="3">
    <location>
        <begin position="356"/>
        <end position="400"/>
    </location>
</feature>
<dbReference type="KEGG" id="asau:88175026"/>
<dbReference type="PANTHER" id="PTHR15454:SF56">
    <property type="entry name" value="PROTEIN PHOSPHATASE 1 REGULATORY SUBUNIT 7-RELATED"/>
    <property type="match status" value="1"/>
</dbReference>
<dbReference type="RefSeq" id="XP_062878986.1">
    <property type="nucleotide sequence ID" value="XM_063022916.1"/>
</dbReference>
<keyword evidence="2" id="KW-0677">Repeat</keyword>
<evidence type="ECO:0008006" key="6">
    <source>
        <dbReference type="Google" id="ProtNLM"/>
    </source>
</evidence>
<dbReference type="Pfam" id="PF10428">
    <property type="entry name" value="SOG2"/>
    <property type="match status" value="1"/>
</dbReference>
<reference evidence="4 5" key="1">
    <citation type="submission" date="2023-10" db="EMBL/GenBank/DDBJ databases">
        <title>Draft Genome Sequence of Candida saopaulonensis from a very Premature Infant with Sepsis.</title>
        <authorList>
            <person name="Ning Y."/>
            <person name="Dai R."/>
            <person name="Xiao M."/>
            <person name="Xu Y."/>
            <person name="Yan Q."/>
            <person name="Zhang L."/>
        </authorList>
    </citation>
    <scope>NUCLEOTIDE SEQUENCE [LARGE SCALE GENOMIC DNA]</scope>
    <source>
        <strain evidence="4 5">19XY460</strain>
    </source>
</reference>
<evidence type="ECO:0000256" key="3">
    <source>
        <dbReference type="SAM" id="MobiDB-lite"/>
    </source>
</evidence>
<feature type="compositionally biased region" description="Polar residues" evidence="3">
    <location>
        <begin position="789"/>
        <end position="803"/>
    </location>
</feature>
<dbReference type="Pfam" id="PF13855">
    <property type="entry name" value="LRR_8"/>
    <property type="match status" value="1"/>
</dbReference>
<dbReference type="GeneID" id="88175026"/>
<keyword evidence="5" id="KW-1185">Reference proteome</keyword>
<name>A0AAX4HDI5_9ASCO</name>
<evidence type="ECO:0000256" key="1">
    <source>
        <dbReference type="ARBA" id="ARBA00022614"/>
    </source>
</evidence>
<evidence type="ECO:0000313" key="5">
    <source>
        <dbReference type="Proteomes" id="UP001338582"/>
    </source>
</evidence>
<dbReference type="InterPro" id="IPR001611">
    <property type="entry name" value="Leu-rich_rpt"/>
</dbReference>
<dbReference type="InterPro" id="IPR019487">
    <property type="entry name" value="RAM_signalling_pathway_SOG2"/>
</dbReference>
<keyword evidence="1" id="KW-0433">Leucine-rich repeat</keyword>
<accession>A0AAX4HDI5</accession>
<dbReference type="Proteomes" id="UP001338582">
    <property type="component" value="Chromosome 5"/>
</dbReference>
<feature type="compositionally biased region" description="Polar residues" evidence="3">
    <location>
        <begin position="253"/>
        <end position="266"/>
    </location>
</feature>
<dbReference type="InterPro" id="IPR032675">
    <property type="entry name" value="LRR_dom_sf"/>
</dbReference>
<dbReference type="Gene3D" id="3.80.10.10">
    <property type="entry name" value="Ribonuclease Inhibitor"/>
    <property type="match status" value="1"/>
</dbReference>
<dbReference type="EMBL" id="CP138898">
    <property type="protein sequence ID" value="WPK26605.1"/>
    <property type="molecule type" value="Genomic_DNA"/>
</dbReference>
<dbReference type="GO" id="GO:0005737">
    <property type="term" value="C:cytoplasm"/>
    <property type="evidence" value="ECO:0007669"/>
    <property type="project" value="TreeGrafter"/>
</dbReference>
<feature type="region of interest" description="Disordered" evidence="3">
    <location>
        <begin position="253"/>
        <end position="291"/>
    </location>
</feature>
<feature type="region of interest" description="Disordered" evidence="3">
    <location>
        <begin position="789"/>
        <end position="809"/>
    </location>
</feature>
<sequence length="864" mass="95389">MSHIPQHDKHYDAKSLFADQWDLIVNKNTVAIKLSNFPPNFTIEVILEALAQVLDNLSPPGYIEQLCLSDNRLTHLPNAIGLILSPKLRVVDLHNNLLTSFPLILSQCSNLESLNLAQNSIKFIRLKEFVELLSLRYLLLRDNKISFTTPSLCDILSLETIVLTGNPLILPPIEFYESISSTNELKSYLFNNRVALDQHIDSQAHVISKQISPSTPSFVRTRSLSDTRSKSLKASRRMGLIINSSKVTPDGTLSSAGGVSIDSITPSKPERKLLLPNEKLDYSNDDERDTNSHIEFSKLQIGTAGSGNSKTIDSSLTSKVPEFVRNRANTYREEHVGEAREFFDGDHKLNTFSRRLSTLQERPNDELARVQQRDRHTEVPRSEQESKSTPDRAAAFDISPSKMSKATSLASANGLQTQLSPPSNVSTYNFRNSLATMTIGKKLIHCLYEFRRVLARFSSERQPSSPVLVKLNSFNTEINLIQDKISLCESSDDSSTSLTFLIHGCTNLLRQLISLFAENSKTLGVNSQIFDLRAIYLSLYGVVCELQNTYKLTMSTSKALSTIGKGINVASPNLQDLRAKSSLTQPQKDLSTETFVSDNEVDNRLLRALEFSAKDAHIVLKELTTTISSLLSLNLMMAPTMTPTLTTRCKDLSSVCSATVEINRRLAINLSNFRTQQTIQTKKLLWDDINAFLKAILQIFAAVKGIMNEAPVLNDVRQSMANLTKSTKEVTILLEASSFKTKTELSTSSLSSNLSLLGNASLNQGQLSNLIFTSSVNLQQLFNPISSVRTPSASNHTPSSNTGDIFAHDGTRSTLNIASGGVTQQSSIQQNAGPLMPTLEPGIASSAFPVDQQASKAVNPFERM</sequence>
<dbReference type="AlphaFoldDB" id="A0AAX4HDI5"/>
<protein>
    <recommendedName>
        <fullName evidence="6">Leucine-rich repeat-containing protein SOG2</fullName>
    </recommendedName>
</protein>
<organism evidence="4 5">
    <name type="scientific">Australozyma saopauloensis</name>
    <dbReference type="NCBI Taxonomy" id="291208"/>
    <lineage>
        <taxon>Eukaryota</taxon>
        <taxon>Fungi</taxon>
        <taxon>Dikarya</taxon>
        <taxon>Ascomycota</taxon>
        <taxon>Saccharomycotina</taxon>
        <taxon>Pichiomycetes</taxon>
        <taxon>Metschnikowiaceae</taxon>
        <taxon>Australozyma</taxon>
    </lineage>
</organism>
<dbReference type="SUPFAM" id="SSF52075">
    <property type="entry name" value="Outer arm dynein light chain 1"/>
    <property type="match status" value="1"/>
</dbReference>
<feature type="compositionally biased region" description="Basic and acidic residues" evidence="3">
    <location>
        <begin position="268"/>
        <end position="282"/>
    </location>
</feature>
<feature type="compositionally biased region" description="Basic and acidic residues" evidence="3">
    <location>
        <begin position="362"/>
        <end position="390"/>
    </location>
</feature>
<dbReference type="PANTHER" id="PTHR15454">
    <property type="entry name" value="NISCHARIN RELATED"/>
    <property type="match status" value="1"/>
</dbReference>
<evidence type="ECO:0000313" key="4">
    <source>
        <dbReference type="EMBL" id="WPK26605.1"/>
    </source>
</evidence>
<gene>
    <name evidence="4" type="ORF">PUMCH_003963</name>
</gene>
<proteinExistence type="predicted"/>
<evidence type="ECO:0000256" key="2">
    <source>
        <dbReference type="ARBA" id="ARBA00022737"/>
    </source>
</evidence>